<dbReference type="EMBL" id="LVJH01000070">
    <property type="protein sequence ID" value="OAB34136.1"/>
    <property type="molecule type" value="Genomic_DNA"/>
</dbReference>
<organism evidence="1 2">
    <name type="scientific">Paenibacillus glacialis</name>
    <dbReference type="NCBI Taxonomy" id="494026"/>
    <lineage>
        <taxon>Bacteria</taxon>
        <taxon>Bacillati</taxon>
        <taxon>Bacillota</taxon>
        <taxon>Bacilli</taxon>
        <taxon>Bacillales</taxon>
        <taxon>Paenibacillaceae</taxon>
        <taxon>Paenibacillus</taxon>
    </lineage>
</organism>
<gene>
    <name evidence="1" type="ORF">PGLA_24895</name>
</gene>
<protein>
    <submittedName>
        <fullName evidence="1">Uncharacterized protein</fullName>
    </submittedName>
</protein>
<sequence>MQAFIYLPDSKREQLKRCISVFVQTYIEKISPTFDYIDEEAQVQAYNHYCELDESSNSEYLDQLDFAEAAKEYGYQHWEGMALMQYNTKLMSISTLYQFWEQQVRKLVFEELTSHLKFTIEKGGSVEFKTFCTRGIDDIKEMFLQCGVDMKLLKSWAKIDELRLLQNVIKHGDGKSASNLEELRPDYFRHVGGTKAMDLYLSTLNERVLDVNENEIFTYGEALKEFWDELPGMMYFNPNL</sequence>
<dbReference type="RefSeq" id="WP_068537880.1">
    <property type="nucleotide sequence ID" value="NZ_LVJH01000070.1"/>
</dbReference>
<comment type="caution">
    <text evidence="1">The sequence shown here is derived from an EMBL/GenBank/DDBJ whole genome shotgun (WGS) entry which is preliminary data.</text>
</comment>
<dbReference type="AlphaFoldDB" id="A0A168DEZ0"/>
<accession>A0A168DEZ0</accession>
<evidence type="ECO:0000313" key="2">
    <source>
        <dbReference type="Proteomes" id="UP000076967"/>
    </source>
</evidence>
<reference evidence="1 2" key="1">
    <citation type="submission" date="2016-03" db="EMBL/GenBank/DDBJ databases">
        <title>Draft genome sequence of Paenibacillus glacialis DSM 22343.</title>
        <authorList>
            <person name="Shin S.-K."/>
            <person name="Yi H."/>
        </authorList>
    </citation>
    <scope>NUCLEOTIDE SEQUENCE [LARGE SCALE GENOMIC DNA]</scope>
    <source>
        <strain evidence="1 2">DSM 22343</strain>
    </source>
</reference>
<name>A0A168DEZ0_9BACL</name>
<dbReference type="OrthoDB" id="1354489at2"/>
<proteinExistence type="predicted"/>
<dbReference type="STRING" id="494026.PGLA_24895"/>
<evidence type="ECO:0000313" key="1">
    <source>
        <dbReference type="EMBL" id="OAB34136.1"/>
    </source>
</evidence>
<keyword evidence="2" id="KW-1185">Reference proteome</keyword>
<dbReference type="Proteomes" id="UP000076967">
    <property type="component" value="Unassembled WGS sequence"/>
</dbReference>